<dbReference type="GO" id="GO:0000981">
    <property type="term" value="F:DNA-binding transcription factor activity, RNA polymerase II-specific"/>
    <property type="evidence" value="ECO:0007669"/>
    <property type="project" value="TreeGrafter"/>
</dbReference>
<dbReference type="SMART" id="SM00355">
    <property type="entry name" value="ZnF_C2H2"/>
    <property type="match status" value="10"/>
</dbReference>
<dbReference type="FunFam" id="3.30.160.60:FF:000100">
    <property type="entry name" value="Zinc finger 45-like"/>
    <property type="match status" value="1"/>
</dbReference>
<evidence type="ECO:0000256" key="6">
    <source>
        <dbReference type="ARBA" id="ARBA00022833"/>
    </source>
</evidence>
<sequence>MVEKKRQILIDVLTQTIRQNTQAWQNVLQQPSQKRKNSKTLKRKKFSCDTCKRKYVYSTGLDRHKKKFHADEENSVPDLPKEEGSAVQYPQLKTFDIVLKCKECGEIFPEVKQFEAHTIRYNWELMLMNTSPEDIDIGSMFQKQVFIVTIHTAIVCEFCDACFSDYESLFYHEAHHSPSSGYACRFCKLNFFKLESVLEHREQCCEYTNFRTTYLLNVPVMYSCNACMSLFSTLPELYEHRYSNHHYFPRRINAISVHADRLKRLWLACELCGATCNHIYALLQHRTEEHSVASPDDGAAAENPPTTYRPTVKRIRSETPKEPIQGRQFLCEQCGKTYTQSSHLWQHLRFHNGVKPFSCHIGGCTRRFTIRPDLNDHIRKCHTGERPYKCDQCNKRFLTGSVFYQHRLIHRNERRHACSECDRRFYRADALKNHQRIHTGEKPYDCPNCDRKFRQRGDREKHIRVKHLKIY</sequence>
<evidence type="ECO:0000256" key="5">
    <source>
        <dbReference type="ARBA" id="ARBA00022771"/>
    </source>
</evidence>
<keyword evidence="3" id="KW-0479">Metal-binding</keyword>
<dbReference type="VEuPathDB" id="VectorBase:AFUN019676"/>
<comment type="similarity">
    <text evidence="2">Belongs to the krueppel C2H2-type zinc-finger protein family.</text>
</comment>
<protein>
    <recommendedName>
        <fullName evidence="11">C2H2-type domain-containing protein</fullName>
    </recommendedName>
</protein>
<evidence type="ECO:0000259" key="11">
    <source>
        <dbReference type="PROSITE" id="PS50157"/>
    </source>
</evidence>
<feature type="domain" description="C2H2-type" evidence="11">
    <location>
        <begin position="416"/>
        <end position="443"/>
    </location>
</feature>
<dbReference type="GO" id="GO:0008270">
    <property type="term" value="F:zinc ion binding"/>
    <property type="evidence" value="ECO:0007669"/>
    <property type="project" value="UniProtKB-KW"/>
</dbReference>
<dbReference type="FunFam" id="3.30.160.60:FF:000188">
    <property type="entry name" value="Zinc finger protein 787"/>
    <property type="match status" value="1"/>
</dbReference>
<evidence type="ECO:0000256" key="1">
    <source>
        <dbReference type="ARBA" id="ARBA00004123"/>
    </source>
</evidence>
<proteinExistence type="inferred from homology"/>
<dbReference type="SUPFAM" id="SSF57667">
    <property type="entry name" value="beta-beta-alpha zinc fingers"/>
    <property type="match status" value="3"/>
</dbReference>
<dbReference type="STRING" id="62324.A0A4Y0BF62"/>
<dbReference type="EnsemblMetazoa" id="AFUN019676-RA">
    <property type="protein sequence ID" value="AFUN019676-PA"/>
    <property type="gene ID" value="AFUN019676"/>
</dbReference>
<dbReference type="Gene3D" id="3.30.160.60">
    <property type="entry name" value="Classic Zinc Finger"/>
    <property type="match status" value="6"/>
</dbReference>
<evidence type="ECO:0000256" key="2">
    <source>
        <dbReference type="ARBA" id="ARBA00006991"/>
    </source>
</evidence>
<dbReference type="PROSITE" id="PS00028">
    <property type="entry name" value="ZINC_FINGER_C2H2_1"/>
    <property type="match status" value="8"/>
</dbReference>
<dbReference type="InterPro" id="IPR036236">
    <property type="entry name" value="Znf_C2H2_sf"/>
</dbReference>
<evidence type="ECO:0000313" key="12">
    <source>
        <dbReference type="EnsemblMetazoa" id="AFUN019676-PA"/>
    </source>
</evidence>
<dbReference type="AlphaFoldDB" id="A0A4Y0BF62"/>
<keyword evidence="9" id="KW-0539">Nucleus</keyword>
<name>A0A4Y0BF62_ANOFN</name>
<dbReference type="PANTHER" id="PTHR24379">
    <property type="entry name" value="KRAB AND ZINC FINGER DOMAIN-CONTAINING"/>
    <property type="match status" value="1"/>
</dbReference>
<evidence type="ECO:0000256" key="7">
    <source>
        <dbReference type="ARBA" id="ARBA00023125"/>
    </source>
</evidence>
<keyword evidence="7" id="KW-0238">DNA-binding</keyword>
<evidence type="ECO:0000256" key="8">
    <source>
        <dbReference type="ARBA" id="ARBA00023163"/>
    </source>
</evidence>
<evidence type="ECO:0000256" key="10">
    <source>
        <dbReference type="PROSITE-ProRule" id="PRU00042"/>
    </source>
</evidence>
<organism evidence="12">
    <name type="scientific">Anopheles funestus</name>
    <name type="common">African malaria mosquito</name>
    <dbReference type="NCBI Taxonomy" id="62324"/>
    <lineage>
        <taxon>Eukaryota</taxon>
        <taxon>Metazoa</taxon>
        <taxon>Ecdysozoa</taxon>
        <taxon>Arthropoda</taxon>
        <taxon>Hexapoda</taxon>
        <taxon>Insecta</taxon>
        <taxon>Pterygota</taxon>
        <taxon>Neoptera</taxon>
        <taxon>Endopterygota</taxon>
        <taxon>Diptera</taxon>
        <taxon>Nematocera</taxon>
        <taxon>Culicoidea</taxon>
        <taxon>Culicidae</taxon>
        <taxon>Anophelinae</taxon>
        <taxon>Anopheles</taxon>
    </lineage>
</organism>
<keyword evidence="4" id="KW-0677">Repeat</keyword>
<feature type="domain" description="C2H2-type" evidence="11">
    <location>
        <begin position="444"/>
        <end position="467"/>
    </location>
</feature>
<dbReference type="PANTHER" id="PTHR24379:SF121">
    <property type="entry name" value="C2H2-TYPE DOMAIN-CONTAINING PROTEIN"/>
    <property type="match status" value="1"/>
</dbReference>
<dbReference type="PROSITE" id="PS50157">
    <property type="entry name" value="ZINC_FINGER_C2H2_2"/>
    <property type="match status" value="6"/>
</dbReference>
<accession>A0A4Y0BF62</accession>
<comment type="subcellular location">
    <subcellularLocation>
        <location evidence="1">Nucleus</location>
    </subcellularLocation>
</comment>
<dbReference type="GO" id="GO:0005634">
    <property type="term" value="C:nucleus"/>
    <property type="evidence" value="ECO:0007669"/>
    <property type="project" value="UniProtKB-SubCell"/>
</dbReference>
<keyword evidence="6" id="KW-0862">Zinc</keyword>
<evidence type="ECO:0000256" key="9">
    <source>
        <dbReference type="ARBA" id="ARBA00023242"/>
    </source>
</evidence>
<feature type="domain" description="C2H2-type" evidence="11">
    <location>
        <begin position="329"/>
        <end position="356"/>
    </location>
</feature>
<feature type="domain" description="C2H2-type" evidence="11">
    <location>
        <begin position="357"/>
        <end position="387"/>
    </location>
</feature>
<dbReference type="Pfam" id="PF00096">
    <property type="entry name" value="zf-C2H2"/>
    <property type="match status" value="3"/>
</dbReference>
<evidence type="ECO:0000256" key="3">
    <source>
        <dbReference type="ARBA" id="ARBA00022723"/>
    </source>
</evidence>
<dbReference type="FunFam" id="3.30.160.60:FF:000202">
    <property type="entry name" value="Zinc finger protein 574"/>
    <property type="match status" value="1"/>
</dbReference>
<keyword evidence="5 10" id="KW-0863">Zinc-finger</keyword>
<feature type="domain" description="C2H2-type" evidence="11">
    <location>
        <begin position="46"/>
        <end position="74"/>
    </location>
</feature>
<dbReference type="InterPro" id="IPR013087">
    <property type="entry name" value="Znf_C2H2_type"/>
</dbReference>
<dbReference type="GO" id="GO:0000977">
    <property type="term" value="F:RNA polymerase II transcription regulatory region sequence-specific DNA binding"/>
    <property type="evidence" value="ECO:0007669"/>
    <property type="project" value="TreeGrafter"/>
</dbReference>
<dbReference type="GO" id="GO:0032502">
    <property type="term" value="P:developmental process"/>
    <property type="evidence" value="ECO:0007669"/>
    <property type="project" value="UniProtKB-ARBA"/>
</dbReference>
<keyword evidence="8" id="KW-0804">Transcription</keyword>
<feature type="domain" description="C2H2-type" evidence="11">
    <location>
        <begin position="388"/>
        <end position="415"/>
    </location>
</feature>
<dbReference type="FunFam" id="3.30.160.60:FF:000557">
    <property type="entry name" value="zinc finger and SCAN domain-containing protein 29"/>
    <property type="match status" value="1"/>
</dbReference>
<evidence type="ECO:0000256" key="4">
    <source>
        <dbReference type="ARBA" id="ARBA00022737"/>
    </source>
</evidence>
<reference evidence="12" key="1">
    <citation type="submission" date="2020-05" db="UniProtKB">
        <authorList>
            <consortium name="EnsemblMetazoa"/>
        </authorList>
    </citation>
    <scope>IDENTIFICATION</scope>
    <source>
        <strain evidence="12">FUMOZ</strain>
    </source>
</reference>
<dbReference type="VEuPathDB" id="VectorBase:AFUN2_008447"/>